<comment type="subcellular location">
    <subcellularLocation>
        <location evidence="1">Membrane</location>
        <topology evidence="1">Multi-pass membrane protein</topology>
    </subcellularLocation>
</comment>
<keyword evidence="8" id="KW-0406">Ion transport</keyword>
<feature type="transmembrane region" description="Helical" evidence="12">
    <location>
        <begin position="255"/>
        <end position="273"/>
    </location>
</feature>
<evidence type="ECO:0000259" key="15">
    <source>
        <dbReference type="Pfam" id="PF22614"/>
    </source>
</evidence>
<evidence type="ECO:0000256" key="8">
    <source>
        <dbReference type="ARBA" id="ARBA00023065"/>
    </source>
</evidence>
<dbReference type="EMBL" id="CAJZBQ010000010">
    <property type="protein sequence ID" value="CAG9313180.1"/>
    <property type="molecule type" value="Genomic_DNA"/>
</dbReference>
<evidence type="ECO:0000256" key="10">
    <source>
        <dbReference type="ARBA" id="ARBA00023303"/>
    </source>
</evidence>
<name>A0AAU9IUK9_9CILI</name>
<evidence type="ECO:0000256" key="1">
    <source>
        <dbReference type="ARBA" id="ARBA00004141"/>
    </source>
</evidence>
<keyword evidence="6" id="KW-0630">Potassium</keyword>
<keyword evidence="10" id="KW-0407">Ion channel</keyword>
<feature type="domain" description="RCK N-terminal" evidence="15">
    <location>
        <begin position="321"/>
        <end position="438"/>
    </location>
</feature>
<dbReference type="PANTHER" id="PTHR10027:SF10">
    <property type="entry name" value="SLOWPOKE 2, ISOFORM D"/>
    <property type="match status" value="1"/>
</dbReference>
<evidence type="ECO:0000256" key="4">
    <source>
        <dbReference type="ARBA" id="ARBA00022692"/>
    </source>
</evidence>
<dbReference type="Gene3D" id="1.20.120.350">
    <property type="entry name" value="Voltage-gated potassium channels. Chain C"/>
    <property type="match status" value="1"/>
</dbReference>
<keyword evidence="7 12" id="KW-1133">Transmembrane helix</keyword>
<keyword evidence="9 12" id="KW-0472">Membrane</keyword>
<feature type="transmembrane region" description="Helical" evidence="12">
    <location>
        <begin position="219"/>
        <end position="243"/>
    </location>
</feature>
<feature type="coiled-coil region" evidence="11">
    <location>
        <begin position="959"/>
        <end position="993"/>
    </location>
</feature>
<evidence type="ECO:0000256" key="6">
    <source>
        <dbReference type="ARBA" id="ARBA00022958"/>
    </source>
</evidence>
<organism evidence="16 17">
    <name type="scientific">Blepharisma stoltei</name>
    <dbReference type="NCBI Taxonomy" id="1481888"/>
    <lineage>
        <taxon>Eukaryota</taxon>
        <taxon>Sar</taxon>
        <taxon>Alveolata</taxon>
        <taxon>Ciliophora</taxon>
        <taxon>Postciliodesmatophora</taxon>
        <taxon>Heterotrichea</taxon>
        <taxon>Heterotrichida</taxon>
        <taxon>Blepharismidae</taxon>
        <taxon>Blepharisma</taxon>
    </lineage>
</organism>
<dbReference type="Gene3D" id="3.40.50.720">
    <property type="entry name" value="NAD(P)-binding Rossmann-like Domain"/>
    <property type="match status" value="2"/>
</dbReference>
<dbReference type="PRINTS" id="PR00169">
    <property type="entry name" value="KCHANNEL"/>
</dbReference>
<dbReference type="Proteomes" id="UP001162131">
    <property type="component" value="Unassembled WGS sequence"/>
</dbReference>
<feature type="domain" description="Ion transport" evidence="13">
    <location>
        <begin position="92"/>
        <end position="298"/>
    </location>
</feature>
<dbReference type="InterPro" id="IPR003929">
    <property type="entry name" value="K_chnl_BK_asu"/>
</dbReference>
<protein>
    <submittedName>
        <fullName evidence="16">Uncharacterized protein</fullName>
    </submittedName>
</protein>
<dbReference type="Pfam" id="PF03493">
    <property type="entry name" value="BK_channel_a"/>
    <property type="match status" value="1"/>
</dbReference>
<dbReference type="GO" id="GO:0005267">
    <property type="term" value="F:potassium channel activity"/>
    <property type="evidence" value="ECO:0007669"/>
    <property type="project" value="UniProtKB-KW"/>
</dbReference>
<feature type="transmembrane region" description="Helical" evidence="12">
    <location>
        <begin position="279"/>
        <end position="298"/>
    </location>
</feature>
<dbReference type="SUPFAM" id="SSF81324">
    <property type="entry name" value="Voltage-gated potassium channels"/>
    <property type="match status" value="1"/>
</dbReference>
<keyword evidence="17" id="KW-1185">Reference proteome</keyword>
<evidence type="ECO:0000313" key="16">
    <source>
        <dbReference type="EMBL" id="CAG9313180.1"/>
    </source>
</evidence>
<feature type="domain" description="RCK N-terminal" evidence="15">
    <location>
        <begin position="643"/>
        <end position="752"/>
    </location>
</feature>
<dbReference type="InterPro" id="IPR003148">
    <property type="entry name" value="RCK_N"/>
</dbReference>
<dbReference type="Pfam" id="PF00520">
    <property type="entry name" value="Ion_trans"/>
    <property type="match status" value="1"/>
</dbReference>
<feature type="domain" description="Calcium-activated potassium channel BK alpha subunit" evidence="14">
    <location>
        <begin position="457"/>
        <end position="545"/>
    </location>
</feature>
<evidence type="ECO:0000256" key="7">
    <source>
        <dbReference type="ARBA" id="ARBA00022989"/>
    </source>
</evidence>
<evidence type="ECO:0000256" key="5">
    <source>
        <dbReference type="ARBA" id="ARBA00022826"/>
    </source>
</evidence>
<evidence type="ECO:0000256" key="2">
    <source>
        <dbReference type="ARBA" id="ARBA00022448"/>
    </source>
</evidence>
<feature type="transmembrane region" description="Helical" evidence="12">
    <location>
        <begin position="116"/>
        <end position="137"/>
    </location>
</feature>
<dbReference type="Gene3D" id="1.10.287.70">
    <property type="match status" value="1"/>
</dbReference>
<dbReference type="InterPro" id="IPR027359">
    <property type="entry name" value="Volt_channel_dom_sf"/>
</dbReference>
<dbReference type="InterPro" id="IPR005821">
    <property type="entry name" value="Ion_trans_dom"/>
</dbReference>
<feature type="transmembrane region" description="Helical" evidence="12">
    <location>
        <begin position="82"/>
        <end position="104"/>
    </location>
</feature>
<evidence type="ECO:0000313" key="17">
    <source>
        <dbReference type="Proteomes" id="UP001162131"/>
    </source>
</evidence>
<evidence type="ECO:0000256" key="11">
    <source>
        <dbReference type="SAM" id="Coils"/>
    </source>
</evidence>
<keyword evidence="2" id="KW-0813">Transport</keyword>
<dbReference type="AlphaFoldDB" id="A0AAU9IUK9"/>
<keyword evidence="11" id="KW-0175">Coiled coil</keyword>
<comment type="caution">
    <text evidence="16">The sequence shown here is derived from an EMBL/GenBank/DDBJ whole genome shotgun (WGS) entry which is preliminary data.</text>
</comment>
<sequence>MSIINTRIKRANEEEAEERLRRVWDEIEKYRLKGPFIDPYTCKVLNNCNAPEKIIKSYKKHIKHMRKEFTIKSAKYKYMKKVLGLFGAGFDICLTIFACILYILETYYDDNYRSDFRILDLIIVSFFLADWFYRFFYTQRKYDFVVSSATLIDALTIVPIYADLIFGTLSSSFNFFRILRVLRIIRFTQAFKVLRGDYEDNEIEVLSSTTGFSAVVKQLSILVVTLFSVLFIGAGLLNALNATDKKSFYVNSGDFDFLTAFYYTIVTTATVGYGDVYPIATSSRIIVVLMILTMLYVISDQLSKLSQLVGNYSKYDTKYNLADHIIVMGYYTPAGLSRFLSQFYHMDHGKTKSNCVVIGNGYPNEELLKLFKGKYKGKVKYLEGDPIFPITLEKANAYMADSIFILTNQHDKHPESKDISAIMITKMAQHFSPYTQTYLQLVRPFPDTIAKFAPWHTVLSIQNIKMSILGLSVYNQGFSTLITSLYTTNDLKLPSHFNYDWLLLAAQGLSQEIYCVAAPKDFANKLFIDIVKEVYLNSHGVLVLGVKASNTKSGNKLVLINPCQYTVQSGDKLFVIAEDQETADRLTTYVSASNEKNSNSLPQNQSHIEQAFIMAQQINNSYQCNLTKGRVYHLWKDDLNGEISNHIIIFGEIEGLSTLIRALRSYSLQPICFVNEAEPSSEWIKLTEQYQNLYFFKGSLRSYQEMYKSAVCECKAVIILASANKNDFSPDSDAILVSRLIEMSFPHINVYVELSDEAYIRFLGNRPKGKCQELPHLLWPQHLSGKCFFSCYLDSLICQIYYNQDLIDILSKITAIDQNEGEILENSKIHTIKIPSIYFYESVPTYENLFFDLLSLQFPIIPIGIMSRKIQQHDYRPNEAILINPLPSTILNPNDSIICIGYIHNESRRTSKRTLASSSYESSEVINRISSTSTECDISEDLDAMTSILSSLKSRITSRSKLSAKIDKKNELIQSLNKEVEELKEELSNQDALF</sequence>
<reference evidence="16" key="1">
    <citation type="submission" date="2021-09" db="EMBL/GenBank/DDBJ databases">
        <authorList>
            <consortium name="AG Swart"/>
            <person name="Singh M."/>
            <person name="Singh A."/>
            <person name="Seah K."/>
            <person name="Emmerich C."/>
        </authorList>
    </citation>
    <scope>NUCLEOTIDE SEQUENCE</scope>
    <source>
        <strain evidence="16">ATCC30299</strain>
    </source>
</reference>
<keyword evidence="4 12" id="KW-0812">Transmembrane</keyword>
<keyword evidence="3" id="KW-0633">Potassium transport</keyword>
<dbReference type="Pfam" id="PF22614">
    <property type="entry name" value="Slo-like_RCK"/>
    <property type="match status" value="2"/>
</dbReference>
<keyword evidence="5" id="KW-0631">Potassium channel</keyword>
<evidence type="ECO:0000259" key="13">
    <source>
        <dbReference type="Pfam" id="PF00520"/>
    </source>
</evidence>
<feature type="transmembrane region" description="Helical" evidence="12">
    <location>
        <begin position="144"/>
        <end position="162"/>
    </location>
</feature>
<dbReference type="InterPro" id="IPR047871">
    <property type="entry name" value="K_chnl_Slo-like"/>
</dbReference>
<gene>
    <name evidence="16" type="ORF">BSTOLATCC_MIC8455</name>
</gene>
<dbReference type="GO" id="GO:0016020">
    <property type="term" value="C:membrane"/>
    <property type="evidence" value="ECO:0007669"/>
    <property type="project" value="UniProtKB-SubCell"/>
</dbReference>
<proteinExistence type="predicted"/>
<evidence type="ECO:0000256" key="3">
    <source>
        <dbReference type="ARBA" id="ARBA00022538"/>
    </source>
</evidence>
<dbReference type="PANTHER" id="PTHR10027">
    <property type="entry name" value="CALCIUM-ACTIVATED POTASSIUM CHANNEL ALPHA CHAIN"/>
    <property type="match status" value="1"/>
</dbReference>
<evidence type="ECO:0000256" key="9">
    <source>
        <dbReference type="ARBA" id="ARBA00023136"/>
    </source>
</evidence>
<evidence type="ECO:0000259" key="14">
    <source>
        <dbReference type="Pfam" id="PF03493"/>
    </source>
</evidence>
<evidence type="ECO:0000256" key="12">
    <source>
        <dbReference type="SAM" id="Phobius"/>
    </source>
</evidence>
<accession>A0AAU9IUK9</accession>